<dbReference type="InterPro" id="IPR011263">
    <property type="entry name" value="DNA-dir_RNA_pol_RpoA/D/Rpb3"/>
</dbReference>
<dbReference type="GO" id="GO:0000428">
    <property type="term" value="C:DNA-directed RNA polymerase complex"/>
    <property type="evidence" value="ECO:0007669"/>
    <property type="project" value="UniProtKB-KW"/>
</dbReference>
<proteinExistence type="inferred from homology"/>
<evidence type="ECO:0000256" key="1">
    <source>
        <dbReference type="ARBA" id="ARBA00007123"/>
    </source>
</evidence>
<feature type="compositionally biased region" description="Basic residues" evidence="11">
    <location>
        <begin position="233"/>
        <end position="244"/>
    </location>
</feature>
<name>A0A1G2HJA5_9BACT</name>
<gene>
    <name evidence="13" type="ORF">A3F94_03330</name>
</gene>
<evidence type="ECO:0000256" key="8">
    <source>
        <dbReference type="ARBA" id="ARBA00032524"/>
    </source>
</evidence>
<dbReference type="GO" id="GO:0005737">
    <property type="term" value="C:cytoplasm"/>
    <property type="evidence" value="ECO:0007669"/>
    <property type="project" value="UniProtKB-ARBA"/>
</dbReference>
<keyword evidence="4 13" id="KW-0240">DNA-directed RNA polymerase</keyword>
<dbReference type="InterPro" id="IPR011773">
    <property type="entry name" value="DNA-dir_RpoA"/>
</dbReference>
<dbReference type="GO" id="GO:0046983">
    <property type="term" value="F:protein dimerization activity"/>
    <property type="evidence" value="ECO:0007669"/>
    <property type="project" value="InterPro"/>
</dbReference>
<dbReference type="CDD" id="cd06928">
    <property type="entry name" value="RNAP_alpha_NTD"/>
    <property type="match status" value="1"/>
</dbReference>
<dbReference type="STRING" id="1802165.A3F94_03330"/>
<evidence type="ECO:0000256" key="7">
    <source>
        <dbReference type="ARBA" id="ARBA00023163"/>
    </source>
</evidence>
<dbReference type="InterPro" id="IPR036643">
    <property type="entry name" value="RNApol_insert_sf"/>
</dbReference>
<dbReference type="NCBIfam" id="TIGR02027">
    <property type="entry name" value="rpoA"/>
    <property type="match status" value="1"/>
</dbReference>
<evidence type="ECO:0000256" key="5">
    <source>
        <dbReference type="ARBA" id="ARBA00022679"/>
    </source>
</evidence>
<keyword evidence="5" id="KW-0808">Transferase</keyword>
<evidence type="ECO:0000259" key="12">
    <source>
        <dbReference type="SMART" id="SM00662"/>
    </source>
</evidence>
<feature type="region of interest" description="Disordered" evidence="11">
    <location>
        <begin position="230"/>
        <end position="251"/>
    </location>
</feature>
<dbReference type="Pfam" id="PF01193">
    <property type="entry name" value="RNA_pol_L"/>
    <property type="match status" value="1"/>
</dbReference>
<comment type="similarity">
    <text evidence="1">Belongs to the RNA polymerase alpha chain family.</text>
</comment>
<dbReference type="SMART" id="SM00662">
    <property type="entry name" value="RPOLD"/>
    <property type="match status" value="1"/>
</dbReference>
<keyword evidence="7" id="KW-0804">Transcription</keyword>
<dbReference type="Gene3D" id="2.170.120.12">
    <property type="entry name" value="DNA-directed RNA polymerase, insert domain"/>
    <property type="match status" value="1"/>
</dbReference>
<organism evidence="13 14">
    <name type="scientific">Candidatus Spechtbacteria bacterium RIFCSPLOWO2_12_FULL_38_22</name>
    <dbReference type="NCBI Taxonomy" id="1802165"/>
    <lineage>
        <taxon>Bacteria</taxon>
        <taxon>Candidatus Spechtiibacteriota</taxon>
    </lineage>
</organism>
<evidence type="ECO:0000256" key="6">
    <source>
        <dbReference type="ARBA" id="ARBA00022695"/>
    </source>
</evidence>
<dbReference type="Proteomes" id="UP000176770">
    <property type="component" value="Unassembled WGS sequence"/>
</dbReference>
<dbReference type="InterPro" id="IPR036603">
    <property type="entry name" value="RBP11-like"/>
</dbReference>
<dbReference type="Pfam" id="PF01000">
    <property type="entry name" value="RNA_pol_A_bac"/>
    <property type="match status" value="1"/>
</dbReference>
<comment type="catalytic activity">
    <reaction evidence="10">
        <text>RNA(n) + a ribonucleoside 5'-triphosphate = RNA(n+1) + diphosphate</text>
        <dbReference type="Rhea" id="RHEA:21248"/>
        <dbReference type="Rhea" id="RHEA-COMP:14527"/>
        <dbReference type="Rhea" id="RHEA-COMP:17342"/>
        <dbReference type="ChEBI" id="CHEBI:33019"/>
        <dbReference type="ChEBI" id="CHEBI:61557"/>
        <dbReference type="ChEBI" id="CHEBI:140395"/>
        <dbReference type="EC" id="2.7.7.6"/>
    </reaction>
</comment>
<dbReference type="GO" id="GO:0003677">
    <property type="term" value="F:DNA binding"/>
    <property type="evidence" value="ECO:0007669"/>
    <property type="project" value="InterPro"/>
</dbReference>
<evidence type="ECO:0000313" key="14">
    <source>
        <dbReference type="Proteomes" id="UP000176770"/>
    </source>
</evidence>
<dbReference type="SUPFAM" id="SSF56553">
    <property type="entry name" value="Insert subdomain of RNA polymerase alpha subunit"/>
    <property type="match status" value="1"/>
</dbReference>
<evidence type="ECO:0000256" key="11">
    <source>
        <dbReference type="SAM" id="MobiDB-lite"/>
    </source>
</evidence>
<accession>A0A1G2HJA5</accession>
<dbReference type="EMBL" id="MHOK01000002">
    <property type="protein sequence ID" value="OGZ62360.1"/>
    <property type="molecule type" value="Genomic_DNA"/>
</dbReference>
<dbReference type="InterPro" id="IPR011262">
    <property type="entry name" value="DNA-dir_RNA_pol_insert"/>
</dbReference>
<evidence type="ECO:0000256" key="10">
    <source>
        <dbReference type="ARBA" id="ARBA00048552"/>
    </source>
</evidence>
<evidence type="ECO:0000313" key="13">
    <source>
        <dbReference type="EMBL" id="OGZ62360.1"/>
    </source>
</evidence>
<evidence type="ECO:0000256" key="9">
    <source>
        <dbReference type="ARBA" id="ARBA00033070"/>
    </source>
</evidence>
<dbReference type="GO" id="GO:0006351">
    <property type="term" value="P:DNA-templated transcription"/>
    <property type="evidence" value="ECO:0007669"/>
    <property type="project" value="InterPro"/>
</dbReference>
<dbReference type="FunFam" id="2.170.120.12:FF:000001">
    <property type="entry name" value="DNA-directed RNA polymerase subunit alpha"/>
    <property type="match status" value="1"/>
</dbReference>
<evidence type="ECO:0000256" key="2">
    <source>
        <dbReference type="ARBA" id="ARBA00012418"/>
    </source>
</evidence>
<sequence length="265" mass="29095">MFTLPKKPKVVEKDGNRAVIEISELYPGYGSTIGNTLRRALYSSIEGAAITSFKIANVPHEFSTIDGVLEDVIEIGLNLKDIRLVLHGSEAQTMTLKARGVKDLKAKDIDTPSQVEIINKDAHIMTMTSPKTSIDMEFTVESGLGYVQTDKMAKEKKDIGIIRLDAVFTPVVKVNFEVEDMRVGDKTDFNKLLLDITTDGTITPQEAYQKAAGVLLNHFELIKELEGGSPVTKTKKKSVLKSSKKASGGKVIKTTAKKRITAKKK</sequence>
<dbReference type="SUPFAM" id="SSF55257">
    <property type="entry name" value="RBP11-like subunits of RNA polymerase"/>
    <property type="match status" value="1"/>
</dbReference>
<dbReference type="AlphaFoldDB" id="A0A1G2HJA5"/>
<feature type="domain" description="DNA-directed RNA polymerase RpoA/D/Rpb3-type" evidence="12">
    <location>
        <begin position="17"/>
        <end position="225"/>
    </location>
</feature>
<dbReference type="Gene3D" id="3.30.1360.10">
    <property type="entry name" value="RNA polymerase, RBP11-like subunit"/>
    <property type="match status" value="1"/>
</dbReference>
<dbReference type="EC" id="2.7.7.6" evidence="2"/>
<comment type="caution">
    <text evidence="13">The sequence shown here is derived from an EMBL/GenBank/DDBJ whole genome shotgun (WGS) entry which is preliminary data.</text>
</comment>
<protein>
    <recommendedName>
        <fullName evidence="3">DNA-directed RNA polymerase subunit alpha</fullName>
        <ecNumber evidence="2">2.7.7.6</ecNumber>
    </recommendedName>
    <alternativeName>
        <fullName evidence="9">RNA polymerase subunit alpha</fullName>
    </alternativeName>
    <alternativeName>
        <fullName evidence="8">Transcriptase subunit alpha</fullName>
    </alternativeName>
</protein>
<evidence type="ECO:0000256" key="3">
    <source>
        <dbReference type="ARBA" id="ARBA00015972"/>
    </source>
</evidence>
<reference evidence="13 14" key="1">
    <citation type="journal article" date="2016" name="Nat. Commun.">
        <title>Thousands of microbial genomes shed light on interconnected biogeochemical processes in an aquifer system.</title>
        <authorList>
            <person name="Anantharaman K."/>
            <person name="Brown C.T."/>
            <person name="Hug L.A."/>
            <person name="Sharon I."/>
            <person name="Castelle C.J."/>
            <person name="Probst A.J."/>
            <person name="Thomas B.C."/>
            <person name="Singh A."/>
            <person name="Wilkins M.J."/>
            <person name="Karaoz U."/>
            <person name="Brodie E.L."/>
            <person name="Williams K.H."/>
            <person name="Hubbard S.S."/>
            <person name="Banfield J.F."/>
        </authorList>
    </citation>
    <scope>NUCLEOTIDE SEQUENCE [LARGE SCALE GENOMIC DNA]</scope>
</reference>
<evidence type="ECO:0000256" key="4">
    <source>
        <dbReference type="ARBA" id="ARBA00022478"/>
    </source>
</evidence>
<dbReference type="GO" id="GO:0003899">
    <property type="term" value="F:DNA-directed RNA polymerase activity"/>
    <property type="evidence" value="ECO:0007669"/>
    <property type="project" value="UniProtKB-EC"/>
</dbReference>
<keyword evidence="6" id="KW-0548">Nucleotidyltransferase</keyword>